<dbReference type="PANTHER" id="PTHR37816">
    <property type="entry name" value="YALI0E33011P"/>
    <property type="match status" value="1"/>
</dbReference>
<proteinExistence type="predicted"/>
<reference evidence="2" key="1">
    <citation type="journal article" date="2019" name="Int. J. Syst. Evol. Microbiol.">
        <title>The Global Catalogue of Microorganisms (GCM) 10K type strain sequencing project: providing services to taxonomists for standard genome sequencing and annotation.</title>
        <authorList>
            <consortium name="The Broad Institute Genomics Platform"/>
            <consortium name="The Broad Institute Genome Sequencing Center for Infectious Disease"/>
            <person name="Wu L."/>
            <person name="Ma J."/>
        </authorList>
    </citation>
    <scope>NUCLEOTIDE SEQUENCE [LARGE SCALE GENOMIC DNA]</scope>
    <source>
        <strain evidence="2">JCM 18531</strain>
    </source>
</reference>
<dbReference type="PANTHER" id="PTHR37816:SF1">
    <property type="entry name" value="TOXIN"/>
    <property type="match status" value="1"/>
</dbReference>
<dbReference type="Proteomes" id="UP001499974">
    <property type="component" value="Unassembled WGS sequence"/>
</dbReference>
<sequence length="186" mass="21417">MLTATDPLPHRPRRVAVAGVAGSGKSTLSRRLAEILGLPHTEMDALHHGPGWTKRPEFEADVDAVVAGDAWVCEWQYDYARPLLTEHADLMVWVDLPFPLTLARVVRRTLRRRLRREELWNGNREGPLRHFFTDPEHIVRWAISTRNLYDERLPAVAAAYPGLPIVRLRSRRDVDRWLRDVVQPLA</sequence>
<evidence type="ECO:0000313" key="2">
    <source>
        <dbReference type="Proteomes" id="UP001499974"/>
    </source>
</evidence>
<keyword evidence="2" id="KW-1185">Reference proteome</keyword>
<evidence type="ECO:0000313" key="1">
    <source>
        <dbReference type="EMBL" id="GAA4717645.1"/>
    </source>
</evidence>
<keyword evidence="1" id="KW-0418">Kinase</keyword>
<name>A0ABP8XZ18_9ACTN</name>
<organism evidence="1 2">
    <name type="scientific">Nocardioides conyzicola</name>
    <dbReference type="NCBI Taxonomy" id="1651781"/>
    <lineage>
        <taxon>Bacteria</taxon>
        <taxon>Bacillati</taxon>
        <taxon>Actinomycetota</taxon>
        <taxon>Actinomycetes</taxon>
        <taxon>Propionibacteriales</taxon>
        <taxon>Nocardioidaceae</taxon>
        <taxon>Nocardioides</taxon>
    </lineage>
</organism>
<gene>
    <name evidence="1" type="ORF">GCM10023349_41940</name>
</gene>
<dbReference type="SUPFAM" id="SSF52540">
    <property type="entry name" value="P-loop containing nucleoside triphosphate hydrolases"/>
    <property type="match status" value="1"/>
</dbReference>
<dbReference type="GO" id="GO:0016301">
    <property type="term" value="F:kinase activity"/>
    <property type="evidence" value="ECO:0007669"/>
    <property type="project" value="UniProtKB-KW"/>
</dbReference>
<dbReference type="EMBL" id="BAABKM010000004">
    <property type="protein sequence ID" value="GAA4717645.1"/>
    <property type="molecule type" value="Genomic_DNA"/>
</dbReference>
<protein>
    <submittedName>
        <fullName evidence="1">Adenylate kinase</fullName>
    </submittedName>
</protein>
<dbReference type="RefSeq" id="WP_345523617.1">
    <property type="nucleotide sequence ID" value="NZ_BAABKM010000004.1"/>
</dbReference>
<dbReference type="InterPro" id="IPR027417">
    <property type="entry name" value="P-loop_NTPase"/>
</dbReference>
<comment type="caution">
    <text evidence="1">The sequence shown here is derived from an EMBL/GenBank/DDBJ whole genome shotgun (WGS) entry which is preliminary data.</text>
</comment>
<keyword evidence="1" id="KW-0808">Transferase</keyword>
<dbReference type="InterPro" id="IPR052922">
    <property type="entry name" value="Cytidylate_Kinase-2"/>
</dbReference>
<dbReference type="Gene3D" id="3.40.50.300">
    <property type="entry name" value="P-loop containing nucleotide triphosphate hydrolases"/>
    <property type="match status" value="1"/>
</dbReference>
<accession>A0ABP8XZ18</accession>